<evidence type="ECO:0000313" key="3">
    <source>
        <dbReference type="RefSeq" id="XP_022253365.1"/>
    </source>
</evidence>
<evidence type="ECO:0000256" key="1">
    <source>
        <dbReference type="SAM" id="MobiDB-lite"/>
    </source>
</evidence>
<reference evidence="3 4" key="1">
    <citation type="submission" date="2025-05" db="UniProtKB">
        <authorList>
            <consortium name="RefSeq"/>
        </authorList>
    </citation>
    <scope>IDENTIFICATION</scope>
    <source>
        <tissue evidence="3 4">Muscle</tissue>
    </source>
</reference>
<evidence type="ECO:0000313" key="4">
    <source>
        <dbReference type="RefSeq" id="XP_022253373.1"/>
    </source>
</evidence>
<evidence type="ECO:0000313" key="2">
    <source>
        <dbReference type="Proteomes" id="UP000694941"/>
    </source>
</evidence>
<name>A0ABM1TBW7_LIMPO</name>
<keyword evidence="2" id="KW-1185">Reference proteome</keyword>
<dbReference type="GeneID" id="106468516"/>
<gene>
    <name evidence="3 4" type="primary">LOC106468516</name>
</gene>
<feature type="region of interest" description="Disordered" evidence="1">
    <location>
        <begin position="265"/>
        <end position="288"/>
    </location>
</feature>
<feature type="region of interest" description="Disordered" evidence="1">
    <location>
        <begin position="492"/>
        <end position="511"/>
    </location>
</feature>
<proteinExistence type="predicted"/>
<sequence length="622" mass="71604">MFRLSPAEVNELCFQENLKQRKLRLLQVREQAKNFSADIREDCRKERGKQINALKRKITKELKQEKENDLRLLESIYEGQLKKFGEGHRAAQNQPDIEQLKEEKMKNQEAVATSRGKEALAALRKEAALKNTEAKKQSEARQQALEVEKQRAAWISSLDLPTLDQVDQVLLNTDSITATQDTPNNGQQKLPHVEKEKWDTQRDARVAAMEENMNIERNAEMKQEVDKDNAKKAKARFNAALEDEMCDKGFAKIIEHLDSAEKQEWTKNKQEYGKKKPPMVQDSKQKSEKEEQLECIVEKIFNGIEEHHGRNVKKDHVRSNLNEEELLDDDRSLASQKQENFSATRTLKSSNGGLTQLLTRIRQQREDLARQHMDFLDKQHWPRTDHEKTSPFKVSSPYLERMDTDQVSEVEYAKSLNFDATDTRNTEQHFIKTTKEDDKLIVDSTHRIVKSNDLVKGTQPTKFKTKVLHFPPVNVESNKQTTKTEAPGLQDQTVTVKQKVKSSPKQRDSIPVPSVNVETAVNSEKNKPSIISADFPEKITPKFQSVSEEPKKELHKMNYDKISPIRITTTTSSESDLTDEILLTQKTKRKKQKSFQVKQSHLLALKPVICLFQKVMGCQIST</sequence>
<feature type="compositionally biased region" description="Basic and acidic residues" evidence="1">
    <location>
        <begin position="265"/>
        <end position="274"/>
    </location>
</feature>
<feature type="region of interest" description="Disordered" evidence="1">
    <location>
        <begin position="177"/>
        <end position="199"/>
    </location>
</feature>
<dbReference type="Proteomes" id="UP000694941">
    <property type="component" value="Unplaced"/>
</dbReference>
<accession>A0ABM1TBW7</accession>
<protein>
    <submittedName>
        <fullName evidence="3 4">Centrosomal protein of 295 kDa-like</fullName>
    </submittedName>
</protein>
<organism evidence="2 4">
    <name type="scientific">Limulus polyphemus</name>
    <name type="common">Atlantic horseshoe crab</name>
    <dbReference type="NCBI Taxonomy" id="6850"/>
    <lineage>
        <taxon>Eukaryota</taxon>
        <taxon>Metazoa</taxon>
        <taxon>Ecdysozoa</taxon>
        <taxon>Arthropoda</taxon>
        <taxon>Chelicerata</taxon>
        <taxon>Merostomata</taxon>
        <taxon>Xiphosura</taxon>
        <taxon>Limulidae</taxon>
        <taxon>Limulus</taxon>
    </lineage>
</organism>
<feature type="compositionally biased region" description="Polar residues" evidence="1">
    <location>
        <begin position="177"/>
        <end position="188"/>
    </location>
</feature>
<dbReference type="RefSeq" id="XP_022253365.1">
    <property type="nucleotide sequence ID" value="XM_022397657.1"/>
</dbReference>
<feature type="region of interest" description="Disordered" evidence="1">
    <location>
        <begin position="328"/>
        <end position="348"/>
    </location>
</feature>
<feature type="compositionally biased region" description="Polar residues" evidence="1">
    <location>
        <begin position="333"/>
        <end position="348"/>
    </location>
</feature>
<dbReference type="RefSeq" id="XP_022253373.1">
    <property type="nucleotide sequence ID" value="XM_022397665.1"/>
</dbReference>